<sequence>MAMWQVRKRSGETEDFIPQKITQSIVRAQSNVGVTDADQAKHVGSLVFSDLQKRLASERLIGTDQIGDAVERILIDEALYDIARAYIIARERQRQKTRAEKQLGVTDDIGLPYNSIVVIRNKYLKKDDQGNPIETPKQMFARVAKTLSSTEKKPKGWESRFFEVMTSLRLLPAGRTLANAGTTNNQMANCFVLPMPDSVEGIFEVVKESSILKKNGGAVGFNFGKIRPKGDAVAGTTGEACGPVAIMKIVNDASDILLQAGGRRSGNMVVLPVSHPDVFEFITCKEDESLLPHINYSLGVTSKFMNAVERDLPWDLINPRNGEVVSTVSARSIFELACSMAWRNGDPGMIFLDRINRDNPTPHVGALEAVNLCGEQPLLPWEACNLGSLNLAAHLVSNGKRSINWEKLEDSVRLGIRMLDDVITGCRYPVKKVEETVNANRKIGLGIMGWADMLVRLGIPYNSEEALKLARRMMRFIREKAEDESSRLGKEKGSFPNFKGSLWEKRGYKQFRNATLLTIAPTGSISMAAGVSYGIEPHFALAFYKEAMGGIQLPEVNADLLEALRDAGIEENGLLDEIAQTGTIQQMSQIPERIRKVFVTAHDLTPQDHVLTQAAFQKYTDNAVSKTINMAHDARVEDIQDAFMLAWKTGCKGITAYRDLSRKVQVLNVGKHSTATSHKSQATNKRDNKISLQANKLTSSFSECPQCGATMQFVEGCATCPSCAFSVCSL</sequence>
<evidence type="ECO:0000256" key="1">
    <source>
        <dbReference type="ARBA" id="ARBA00001922"/>
    </source>
</evidence>
<dbReference type="InterPro" id="IPR000788">
    <property type="entry name" value="RNR_lg_C"/>
</dbReference>
<evidence type="ECO:0000256" key="5">
    <source>
        <dbReference type="ARBA" id="ARBA00022741"/>
    </source>
</evidence>
<evidence type="ECO:0000256" key="7">
    <source>
        <dbReference type="ARBA" id="ARBA00023002"/>
    </source>
</evidence>
<keyword evidence="7 13" id="KW-0560">Oxidoreductase</keyword>
<protein>
    <recommendedName>
        <fullName evidence="13">Vitamin B12-dependent ribonucleotide reductase</fullName>
        <ecNumber evidence="13">1.17.4.1</ecNumber>
    </recommendedName>
</protein>
<dbReference type="GO" id="GO:0005524">
    <property type="term" value="F:ATP binding"/>
    <property type="evidence" value="ECO:0007669"/>
    <property type="project" value="UniProtKB-UniRule"/>
</dbReference>
<evidence type="ECO:0000256" key="9">
    <source>
        <dbReference type="ARBA" id="ARBA00023157"/>
    </source>
</evidence>
<dbReference type="SUPFAM" id="SSF48168">
    <property type="entry name" value="R1 subunit of ribonucleotide reductase, N-terminal domain"/>
    <property type="match status" value="1"/>
</dbReference>
<evidence type="ECO:0000256" key="12">
    <source>
        <dbReference type="PROSITE-ProRule" id="PRU00492"/>
    </source>
</evidence>
<dbReference type="GO" id="GO:0031419">
    <property type="term" value="F:cobalamin binding"/>
    <property type="evidence" value="ECO:0007669"/>
    <property type="project" value="UniProtKB-KW"/>
</dbReference>
<dbReference type="InterPro" id="IPR050862">
    <property type="entry name" value="RdRp_reductase_class-2"/>
</dbReference>
<dbReference type="Pfam" id="PF00317">
    <property type="entry name" value="Ribonuc_red_lgN"/>
    <property type="match status" value="1"/>
</dbReference>
<keyword evidence="9" id="KW-1015">Disulfide bond</keyword>
<evidence type="ECO:0000256" key="3">
    <source>
        <dbReference type="ARBA" id="ARBA00022628"/>
    </source>
</evidence>
<dbReference type="Proteomes" id="UP000179069">
    <property type="component" value="Unassembled WGS sequence"/>
</dbReference>
<dbReference type="InterPro" id="IPR008926">
    <property type="entry name" value="RNR_R1-su_N"/>
</dbReference>
<proteinExistence type="inferred from homology"/>
<keyword evidence="6 12" id="KW-0067">ATP-binding</keyword>
<evidence type="ECO:0000256" key="10">
    <source>
        <dbReference type="ARBA" id="ARBA00023285"/>
    </source>
</evidence>
<dbReference type="PROSITE" id="PS51161">
    <property type="entry name" value="ATP_CONE"/>
    <property type="match status" value="1"/>
</dbReference>
<dbReference type="PRINTS" id="PR01183">
    <property type="entry name" value="RIBORDTASEM1"/>
</dbReference>
<organism evidence="15 16">
    <name type="scientific">Candidatus Chisholmbacteria bacterium RIFCSPHIGHO2_01_FULL_49_18</name>
    <dbReference type="NCBI Taxonomy" id="1797590"/>
    <lineage>
        <taxon>Bacteria</taxon>
        <taxon>Candidatus Chisholmiibacteriota</taxon>
    </lineage>
</organism>
<keyword evidence="3 13" id="KW-0846">Cobalamin</keyword>
<dbReference type="EC" id="1.17.4.1" evidence="13"/>
<dbReference type="Gene3D" id="3.20.70.20">
    <property type="match status" value="1"/>
</dbReference>
<dbReference type="InterPro" id="IPR013344">
    <property type="entry name" value="RNR_NrdJ/NrdZ"/>
</dbReference>
<comment type="similarity">
    <text evidence="2 13">Belongs to the ribonucleoside diphosphate reductase class-2 family.</text>
</comment>
<evidence type="ECO:0000313" key="16">
    <source>
        <dbReference type="Proteomes" id="UP000179069"/>
    </source>
</evidence>
<dbReference type="GO" id="GO:0071897">
    <property type="term" value="P:DNA biosynthetic process"/>
    <property type="evidence" value="ECO:0007669"/>
    <property type="project" value="UniProtKB-KW"/>
</dbReference>
<dbReference type="CDD" id="cd02888">
    <property type="entry name" value="RNR_II_dimer"/>
    <property type="match status" value="1"/>
</dbReference>
<evidence type="ECO:0000256" key="13">
    <source>
        <dbReference type="RuleBase" id="RU364064"/>
    </source>
</evidence>
<evidence type="ECO:0000256" key="2">
    <source>
        <dbReference type="ARBA" id="ARBA00007405"/>
    </source>
</evidence>
<evidence type="ECO:0000259" key="14">
    <source>
        <dbReference type="PROSITE" id="PS51161"/>
    </source>
</evidence>
<evidence type="ECO:0000256" key="8">
    <source>
        <dbReference type="ARBA" id="ARBA00023116"/>
    </source>
</evidence>
<dbReference type="AlphaFoldDB" id="A0A1G1VLM0"/>
<dbReference type="InterPro" id="IPR013509">
    <property type="entry name" value="RNR_lsu_N"/>
</dbReference>
<comment type="function">
    <text evidence="13">Catalyzes the reduction of ribonucleotides to deoxyribonucleotides. May function to provide a pool of deoxyribonucleotide precursors for DNA repair during oxygen limitation and/or for immediate growth after restoration of oxygen.</text>
</comment>
<feature type="domain" description="ATP-cone" evidence="14">
    <location>
        <begin position="4"/>
        <end position="97"/>
    </location>
</feature>
<comment type="caution">
    <text evidence="15">The sequence shown here is derived from an EMBL/GenBank/DDBJ whole genome shotgun (WGS) entry which is preliminary data.</text>
</comment>
<accession>A0A1G1VLM0</accession>
<keyword evidence="4 13" id="KW-0237">DNA synthesis</keyword>
<reference evidence="15 16" key="1">
    <citation type="journal article" date="2016" name="Nat. Commun.">
        <title>Thousands of microbial genomes shed light on interconnected biogeochemical processes in an aquifer system.</title>
        <authorList>
            <person name="Anantharaman K."/>
            <person name="Brown C.T."/>
            <person name="Hug L.A."/>
            <person name="Sharon I."/>
            <person name="Castelle C.J."/>
            <person name="Probst A.J."/>
            <person name="Thomas B.C."/>
            <person name="Singh A."/>
            <person name="Wilkins M.J."/>
            <person name="Karaoz U."/>
            <person name="Brodie E.L."/>
            <person name="Williams K.H."/>
            <person name="Hubbard S.S."/>
            <person name="Banfield J.F."/>
        </authorList>
    </citation>
    <scope>NUCLEOTIDE SEQUENCE [LARGE SCALE GENOMIC DNA]</scope>
</reference>
<dbReference type="GO" id="GO:0004748">
    <property type="term" value="F:ribonucleoside-diphosphate reductase activity, thioredoxin disulfide as acceptor"/>
    <property type="evidence" value="ECO:0007669"/>
    <property type="project" value="UniProtKB-EC"/>
</dbReference>
<dbReference type="Pfam" id="PF02867">
    <property type="entry name" value="Ribonuc_red_lgC"/>
    <property type="match status" value="1"/>
</dbReference>
<name>A0A1G1VLM0_9BACT</name>
<dbReference type="InterPro" id="IPR005144">
    <property type="entry name" value="ATP-cone_dom"/>
</dbReference>
<evidence type="ECO:0000256" key="4">
    <source>
        <dbReference type="ARBA" id="ARBA00022634"/>
    </source>
</evidence>
<gene>
    <name evidence="15" type="ORF">A2785_01625</name>
</gene>
<dbReference type="SUPFAM" id="SSF51998">
    <property type="entry name" value="PFL-like glycyl radical enzymes"/>
    <property type="match status" value="1"/>
</dbReference>
<dbReference type="PANTHER" id="PTHR43371:SF1">
    <property type="entry name" value="RIBONUCLEOSIDE-DIPHOSPHATE REDUCTASE"/>
    <property type="match status" value="1"/>
</dbReference>
<keyword evidence="5 12" id="KW-0547">Nucleotide-binding</keyword>
<evidence type="ECO:0000256" key="11">
    <source>
        <dbReference type="ARBA" id="ARBA00047754"/>
    </source>
</evidence>
<evidence type="ECO:0000256" key="6">
    <source>
        <dbReference type="ARBA" id="ARBA00022840"/>
    </source>
</evidence>
<keyword evidence="10 13" id="KW-0170">Cobalt</keyword>
<keyword evidence="8" id="KW-0215">Deoxyribonucleotide synthesis</keyword>
<evidence type="ECO:0000313" key="15">
    <source>
        <dbReference type="EMBL" id="OGY16272.1"/>
    </source>
</evidence>
<dbReference type="EMBL" id="MHCI01000018">
    <property type="protein sequence ID" value="OGY16272.1"/>
    <property type="molecule type" value="Genomic_DNA"/>
</dbReference>
<dbReference type="Pfam" id="PF03477">
    <property type="entry name" value="ATP-cone"/>
    <property type="match status" value="1"/>
</dbReference>
<dbReference type="GO" id="GO:0009263">
    <property type="term" value="P:deoxyribonucleotide biosynthetic process"/>
    <property type="evidence" value="ECO:0007669"/>
    <property type="project" value="UniProtKB-KW"/>
</dbReference>
<dbReference type="NCBIfam" id="TIGR02504">
    <property type="entry name" value="NrdJ_Z"/>
    <property type="match status" value="1"/>
</dbReference>
<dbReference type="PANTHER" id="PTHR43371">
    <property type="entry name" value="VITAMIN B12-DEPENDENT RIBONUCLEOTIDE REDUCTASE"/>
    <property type="match status" value="1"/>
</dbReference>
<comment type="catalytic activity">
    <reaction evidence="11 13">
        <text>a 2'-deoxyribonucleoside 5'-diphosphate + [thioredoxin]-disulfide + H2O = a ribonucleoside 5'-diphosphate + [thioredoxin]-dithiol</text>
        <dbReference type="Rhea" id="RHEA:23252"/>
        <dbReference type="Rhea" id="RHEA-COMP:10698"/>
        <dbReference type="Rhea" id="RHEA-COMP:10700"/>
        <dbReference type="ChEBI" id="CHEBI:15377"/>
        <dbReference type="ChEBI" id="CHEBI:29950"/>
        <dbReference type="ChEBI" id="CHEBI:50058"/>
        <dbReference type="ChEBI" id="CHEBI:57930"/>
        <dbReference type="ChEBI" id="CHEBI:73316"/>
        <dbReference type="EC" id="1.17.4.1"/>
    </reaction>
</comment>
<dbReference type="UniPathway" id="UPA00326"/>
<comment type="cofactor">
    <cofactor evidence="1 13">
        <name>adenosylcob(III)alamin</name>
        <dbReference type="ChEBI" id="CHEBI:18408"/>
    </cofactor>
</comment>